<keyword evidence="1" id="KW-0175">Coiled coil</keyword>
<evidence type="ECO:0000256" key="2">
    <source>
        <dbReference type="SAM" id="MobiDB-lite"/>
    </source>
</evidence>
<dbReference type="EMBL" id="UHEN01000001">
    <property type="protein sequence ID" value="SUN08103.1"/>
    <property type="molecule type" value="Genomic_DNA"/>
</dbReference>
<sequence>MAELKGTLFFGYSKSSVHRVLNAQRREHDNELSRQRGDYEKKIHDLEELNATFKRTIERYQEKELFISEALTEAKRISRDILTDSEVKAEELIRLTKENLSDRVRNTEVKLQELEEARRRIVTHEEFMKVELRQLLNRHMEMVDHIELADLHEHDSELNTILENSRKVLYLTKQMANESDKSLTTSSEQVENNKGNEEDTGEIPLYSFGSK</sequence>
<reference evidence="5" key="2">
    <citation type="submission" date="2016-12" db="EMBL/GenBank/DDBJ databases">
        <authorList>
            <person name="Gulvik C.A."/>
        </authorList>
    </citation>
    <scope>NUCLEOTIDE SEQUENCE [LARGE SCALE GENOMIC DNA]</scope>
    <source>
        <strain evidence="5">ATCC 51725</strain>
    </source>
</reference>
<gene>
    <name evidence="3" type="ORF">BU200_03770</name>
    <name evidence="4" type="ORF">NCTC12957_01692</name>
</gene>
<evidence type="ECO:0000256" key="1">
    <source>
        <dbReference type="SAM" id="Coils"/>
    </source>
</evidence>
<accession>A0A1Q8EE64</accession>
<reference evidence="3" key="1">
    <citation type="submission" date="2016-12" db="EMBL/GenBank/DDBJ databases">
        <authorList>
            <person name="Song W.-J."/>
            <person name="Kurnit D.M."/>
        </authorList>
    </citation>
    <scope>NUCLEOTIDE SEQUENCE [LARGE SCALE GENOMIC DNA]</scope>
    <source>
        <strain evidence="3">ATCC 51725</strain>
    </source>
</reference>
<name>A0A1Q8EE64_STRAI</name>
<protein>
    <submittedName>
        <fullName evidence="4">Putative cell division initiation protein</fullName>
    </submittedName>
</protein>
<dbReference type="AlphaFoldDB" id="A0A1Q8EE64"/>
<feature type="coiled-coil region" evidence="1">
    <location>
        <begin position="29"/>
        <end position="63"/>
    </location>
</feature>
<dbReference type="Proteomes" id="UP000186437">
    <property type="component" value="Unassembled WGS sequence"/>
</dbReference>
<proteinExistence type="predicted"/>
<dbReference type="RefSeq" id="WP_075098896.1">
    <property type="nucleotide sequence ID" value="NZ_MSJL01000012.1"/>
</dbReference>
<keyword evidence="4" id="KW-0132">Cell division</keyword>
<organism evidence="3 5">
    <name type="scientific">Streptococcus acidominimus</name>
    <dbReference type="NCBI Taxonomy" id="1326"/>
    <lineage>
        <taxon>Bacteria</taxon>
        <taxon>Bacillati</taxon>
        <taxon>Bacillota</taxon>
        <taxon>Bacilli</taxon>
        <taxon>Lactobacillales</taxon>
        <taxon>Streptococcaceae</taxon>
        <taxon>Streptococcus</taxon>
    </lineage>
</organism>
<keyword evidence="4" id="KW-0131">Cell cycle</keyword>
<dbReference type="OrthoDB" id="2235913at2"/>
<evidence type="ECO:0000313" key="5">
    <source>
        <dbReference type="Proteomes" id="UP000186437"/>
    </source>
</evidence>
<feature type="region of interest" description="Disordered" evidence="2">
    <location>
        <begin position="177"/>
        <end position="211"/>
    </location>
</feature>
<dbReference type="Proteomes" id="UP000255213">
    <property type="component" value="Unassembled WGS sequence"/>
</dbReference>
<keyword evidence="5" id="KW-1185">Reference proteome</keyword>
<dbReference type="EMBL" id="MSJL01000012">
    <property type="protein sequence ID" value="OLF50095.1"/>
    <property type="molecule type" value="Genomic_DNA"/>
</dbReference>
<dbReference type="GO" id="GO:0051301">
    <property type="term" value="P:cell division"/>
    <property type="evidence" value="ECO:0007669"/>
    <property type="project" value="UniProtKB-KW"/>
</dbReference>
<evidence type="ECO:0000313" key="6">
    <source>
        <dbReference type="Proteomes" id="UP000255213"/>
    </source>
</evidence>
<reference evidence="4 6" key="3">
    <citation type="submission" date="2018-06" db="EMBL/GenBank/DDBJ databases">
        <authorList>
            <consortium name="Pathogen Informatics"/>
            <person name="Doyle S."/>
        </authorList>
    </citation>
    <scope>NUCLEOTIDE SEQUENCE [LARGE SCALE GENOMIC DNA]</scope>
    <source>
        <strain evidence="4 6">NCTC12957</strain>
    </source>
</reference>
<evidence type="ECO:0000313" key="3">
    <source>
        <dbReference type="EMBL" id="OLF50095.1"/>
    </source>
</evidence>
<feature type="compositionally biased region" description="Polar residues" evidence="2">
    <location>
        <begin position="177"/>
        <end position="193"/>
    </location>
</feature>
<evidence type="ECO:0000313" key="4">
    <source>
        <dbReference type="EMBL" id="SUN08103.1"/>
    </source>
</evidence>